<accession>A0A401THP4</accession>
<sequence length="37" mass="4362">MRDIACEDKKEMVPLVKGYVKERGGWTENKSQQKLHE</sequence>
<dbReference type="Proteomes" id="UP000287033">
    <property type="component" value="Unassembled WGS sequence"/>
</dbReference>
<evidence type="ECO:0000313" key="2">
    <source>
        <dbReference type="Proteomes" id="UP000287033"/>
    </source>
</evidence>
<proteinExistence type="predicted"/>
<dbReference type="AlphaFoldDB" id="A0A401THP4"/>
<name>A0A401THP4_CHIPU</name>
<comment type="caution">
    <text evidence="1">The sequence shown here is derived from an EMBL/GenBank/DDBJ whole genome shotgun (WGS) entry which is preliminary data.</text>
</comment>
<protein>
    <submittedName>
        <fullName evidence="1">Uncharacterized protein</fullName>
    </submittedName>
</protein>
<reference evidence="1 2" key="1">
    <citation type="journal article" date="2018" name="Nat. Ecol. Evol.">
        <title>Shark genomes provide insights into elasmobranch evolution and the origin of vertebrates.</title>
        <authorList>
            <person name="Hara Y"/>
            <person name="Yamaguchi K"/>
            <person name="Onimaru K"/>
            <person name="Kadota M"/>
            <person name="Koyanagi M"/>
            <person name="Keeley SD"/>
            <person name="Tatsumi K"/>
            <person name="Tanaka K"/>
            <person name="Motone F"/>
            <person name="Kageyama Y"/>
            <person name="Nozu R"/>
            <person name="Adachi N"/>
            <person name="Nishimura O"/>
            <person name="Nakagawa R"/>
            <person name="Tanegashima C"/>
            <person name="Kiyatake I"/>
            <person name="Matsumoto R"/>
            <person name="Murakumo K"/>
            <person name="Nishida K"/>
            <person name="Terakita A"/>
            <person name="Kuratani S"/>
            <person name="Sato K"/>
            <person name="Hyodo S Kuraku.S."/>
        </authorList>
    </citation>
    <scope>NUCLEOTIDE SEQUENCE [LARGE SCALE GENOMIC DNA]</scope>
</reference>
<keyword evidence="2" id="KW-1185">Reference proteome</keyword>
<organism evidence="1 2">
    <name type="scientific">Chiloscyllium punctatum</name>
    <name type="common">Brownbanded bambooshark</name>
    <name type="synonym">Hemiscyllium punctatum</name>
    <dbReference type="NCBI Taxonomy" id="137246"/>
    <lineage>
        <taxon>Eukaryota</taxon>
        <taxon>Metazoa</taxon>
        <taxon>Chordata</taxon>
        <taxon>Craniata</taxon>
        <taxon>Vertebrata</taxon>
        <taxon>Chondrichthyes</taxon>
        <taxon>Elasmobranchii</taxon>
        <taxon>Galeomorphii</taxon>
        <taxon>Galeoidea</taxon>
        <taxon>Orectolobiformes</taxon>
        <taxon>Hemiscylliidae</taxon>
        <taxon>Chiloscyllium</taxon>
    </lineage>
</organism>
<dbReference type="EMBL" id="BEZZ01072803">
    <property type="protein sequence ID" value="GCC42136.1"/>
    <property type="molecule type" value="Genomic_DNA"/>
</dbReference>
<feature type="non-terminal residue" evidence="1">
    <location>
        <position position="37"/>
    </location>
</feature>
<evidence type="ECO:0000313" key="1">
    <source>
        <dbReference type="EMBL" id="GCC42136.1"/>
    </source>
</evidence>
<gene>
    <name evidence="1" type="ORF">chiPu_0026120</name>
</gene>